<evidence type="ECO:0000256" key="1">
    <source>
        <dbReference type="SAM" id="MobiDB-lite"/>
    </source>
</evidence>
<dbReference type="EMBL" id="JAEACU010000001">
    <property type="protein sequence ID" value="KAH7547091.1"/>
    <property type="molecule type" value="Genomic_DNA"/>
</dbReference>
<dbReference type="AlphaFoldDB" id="A0A978W557"/>
<evidence type="ECO:0000313" key="3">
    <source>
        <dbReference type="EMBL" id="KAH7547091.1"/>
    </source>
</evidence>
<gene>
    <name evidence="3" type="ORF">FEM48_Zijuj01G0270300</name>
</gene>
<comment type="caution">
    <text evidence="3">The sequence shown here is derived from an EMBL/GenBank/DDBJ whole genome shotgun (WGS) entry which is preliminary data.</text>
</comment>
<proteinExistence type="predicted"/>
<dbReference type="Proteomes" id="UP000813462">
    <property type="component" value="Unassembled WGS sequence"/>
</dbReference>
<feature type="domain" description="DUF4220" evidence="2">
    <location>
        <begin position="61"/>
        <end position="186"/>
    </location>
</feature>
<reference evidence="3" key="1">
    <citation type="journal article" date="2021" name="Front. Plant Sci.">
        <title>Chromosome-Scale Genome Assembly for Chinese Sour Jujube and Insights Into Its Genome Evolution and Domestication Signature.</title>
        <authorList>
            <person name="Shen L.-Y."/>
            <person name="Luo H."/>
            <person name="Wang X.-L."/>
            <person name="Wang X.-M."/>
            <person name="Qiu X.-J."/>
            <person name="Liu H."/>
            <person name="Zhou S.-S."/>
            <person name="Jia K.-H."/>
            <person name="Nie S."/>
            <person name="Bao Y.-T."/>
            <person name="Zhang R.-G."/>
            <person name="Yun Q.-Z."/>
            <person name="Chai Y.-H."/>
            <person name="Lu J.-Y."/>
            <person name="Li Y."/>
            <person name="Zhao S.-W."/>
            <person name="Mao J.-F."/>
            <person name="Jia S.-G."/>
            <person name="Mao Y.-M."/>
        </authorList>
    </citation>
    <scope>NUCLEOTIDE SEQUENCE</scope>
    <source>
        <strain evidence="3">AT0</strain>
        <tissue evidence="3">Leaf</tissue>
    </source>
</reference>
<evidence type="ECO:0000313" key="4">
    <source>
        <dbReference type="Proteomes" id="UP000813462"/>
    </source>
</evidence>
<evidence type="ECO:0000259" key="2">
    <source>
        <dbReference type="Pfam" id="PF13968"/>
    </source>
</evidence>
<name>A0A978W557_ZIZJJ</name>
<feature type="region of interest" description="Disordered" evidence="1">
    <location>
        <begin position="125"/>
        <end position="152"/>
    </location>
</feature>
<feature type="compositionally biased region" description="Polar residues" evidence="1">
    <location>
        <begin position="131"/>
        <end position="140"/>
    </location>
</feature>
<protein>
    <recommendedName>
        <fullName evidence="2">DUF4220 domain-containing protein</fullName>
    </recommendedName>
</protein>
<sequence length="246" mass="27967">MEKDITKMGGARTGFNKSGSIIDPSSIWEQQELQGYKLDSSCGLASIHACTLGGNSRPKLLSIQLSFASYLYMKFFSKGDRVTVQQEPLPFVAIPIFVAEIIKCADRNWCLRTTSEQQWKTSLFSVPVPKPSSQSRTQTPAEDVEMASPTDLPSSNRIFPEARRLHEAYFLFNVSRYLIAEVNLKIRNTFAQPHSPVANAKHFRCLGLFEMYHDKVGKYLFMTFEPVDNDLKMSIFTYLHAEYKTL</sequence>
<accession>A0A978W557</accession>
<dbReference type="Pfam" id="PF13968">
    <property type="entry name" value="DUF4220"/>
    <property type="match status" value="1"/>
</dbReference>
<dbReference type="InterPro" id="IPR025315">
    <property type="entry name" value="DUF4220"/>
</dbReference>
<organism evidence="3 4">
    <name type="scientific">Ziziphus jujuba var. spinosa</name>
    <dbReference type="NCBI Taxonomy" id="714518"/>
    <lineage>
        <taxon>Eukaryota</taxon>
        <taxon>Viridiplantae</taxon>
        <taxon>Streptophyta</taxon>
        <taxon>Embryophyta</taxon>
        <taxon>Tracheophyta</taxon>
        <taxon>Spermatophyta</taxon>
        <taxon>Magnoliopsida</taxon>
        <taxon>eudicotyledons</taxon>
        <taxon>Gunneridae</taxon>
        <taxon>Pentapetalae</taxon>
        <taxon>rosids</taxon>
        <taxon>fabids</taxon>
        <taxon>Rosales</taxon>
        <taxon>Rhamnaceae</taxon>
        <taxon>Paliureae</taxon>
        <taxon>Ziziphus</taxon>
    </lineage>
</organism>